<evidence type="ECO:0000259" key="2">
    <source>
        <dbReference type="Pfam" id="PF24626"/>
    </source>
</evidence>
<feature type="region of interest" description="Disordered" evidence="1">
    <location>
        <begin position="1"/>
        <end position="29"/>
    </location>
</feature>
<feature type="compositionally biased region" description="Pro residues" evidence="1">
    <location>
        <begin position="232"/>
        <end position="244"/>
    </location>
</feature>
<gene>
    <name evidence="3" type="ORF">SKAU_G00133080</name>
</gene>
<feature type="domain" description="Tf2-1-like SH3-like" evidence="2">
    <location>
        <begin position="170"/>
        <end position="227"/>
    </location>
</feature>
<dbReference type="EMBL" id="JAINUF010000004">
    <property type="protein sequence ID" value="KAJ8364477.1"/>
    <property type="molecule type" value="Genomic_DNA"/>
</dbReference>
<name>A0A9Q1FQW2_SYNKA</name>
<feature type="region of interest" description="Disordered" evidence="1">
    <location>
        <begin position="217"/>
        <end position="286"/>
    </location>
</feature>
<evidence type="ECO:0000256" key="1">
    <source>
        <dbReference type="SAM" id="MobiDB-lite"/>
    </source>
</evidence>
<accession>A0A9Q1FQW2</accession>
<dbReference type="Proteomes" id="UP001152622">
    <property type="component" value="Chromosome 4"/>
</dbReference>
<dbReference type="Pfam" id="PF24626">
    <property type="entry name" value="SH3_Tf2-1"/>
    <property type="match status" value="1"/>
</dbReference>
<evidence type="ECO:0000313" key="4">
    <source>
        <dbReference type="Proteomes" id="UP001152622"/>
    </source>
</evidence>
<sequence>MAIPPSSPSWTGSPRRPTSSPYPSSPLRLRQRSSCCCTGFPLTSSLTVDPCSPPNLEGILPVLGVVRQPVIRLSPPDQRADGADESEPGSCPAVRDLLFLEQTLFLEQASPMGRILAQLSEELRHGYVALRVIPGSHISRCKKIWKLARTALPPAPDARPTSIEPQPPQVWLSTSSIPLQATSKKLQPRFIGPYPVSSIINPSSVKLKLPPTLKIHPTSHVSQIKPVSSSPLSPPAEPPPPPPNHRQYPCLHSQPYSGHPPQGARLPIPGGLGGIYPKTAAGSPAS</sequence>
<organism evidence="3 4">
    <name type="scientific">Synaphobranchus kaupii</name>
    <name type="common">Kaup's arrowtooth eel</name>
    <dbReference type="NCBI Taxonomy" id="118154"/>
    <lineage>
        <taxon>Eukaryota</taxon>
        <taxon>Metazoa</taxon>
        <taxon>Chordata</taxon>
        <taxon>Craniata</taxon>
        <taxon>Vertebrata</taxon>
        <taxon>Euteleostomi</taxon>
        <taxon>Actinopterygii</taxon>
        <taxon>Neopterygii</taxon>
        <taxon>Teleostei</taxon>
        <taxon>Anguilliformes</taxon>
        <taxon>Synaphobranchidae</taxon>
        <taxon>Synaphobranchus</taxon>
    </lineage>
</organism>
<dbReference type="AlphaFoldDB" id="A0A9Q1FQW2"/>
<dbReference type="OrthoDB" id="8959598at2759"/>
<reference evidence="3" key="1">
    <citation type="journal article" date="2023" name="Science">
        <title>Genome structures resolve the early diversification of teleost fishes.</title>
        <authorList>
            <person name="Parey E."/>
            <person name="Louis A."/>
            <person name="Montfort J."/>
            <person name="Bouchez O."/>
            <person name="Roques C."/>
            <person name="Iampietro C."/>
            <person name="Lluch J."/>
            <person name="Castinel A."/>
            <person name="Donnadieu C."/>
            <person name="Desvignes T."/>
            <person name="Floi Bucao C."/>
            <person name="Jouanno E."/>
            <person name="Wen M."/>
            <person name="Mejri S."/>
            <person name="Dirks R."/>
            <person name="Jansen H."/>
            <person name="Henkel C."/>
            <person name="Chen W.J."/>
            <person name="Zahm M."/>
            <person name="Cabau C."/>
            <person name="Klopp C."/>
            <person name="Thompson A.W."/>
            <person name="Robinson-Rechavi M."/>
            <person name="Braasch I."/>
            <person name="Lecointre G."/>
            <person name="Bobe J."/>
            <person name="Postlethwait J.H."/>
            <person name="Berthelot C."/>
            <person name="Roest Crollius H."/>
            <person name="Guiguen Y."/>
        </authorList>
    </citation>
    <scope>NUCLEOTIDE SEQUENCE</scope>
    <source>
        <strain evidence="3">WJC10195</strain>
    </source>
</reference>
<evidence type="ECO:0000313" key="3">
    <source>
        <dbReference type="EMBL" id="KAJ8364477.1"/>
    </source>
</evidence>
<protein>
    <recommendedName>
        <fullName evidence="2">Tf2-1-like SH3-like domain-containing protein</fullName>
    </recommendedName>
</protein>
<comment type="caution">
    <text evidence="3">The sequence shown here is derived from an EMBL/GenBank/DDBJ whole genome shotgun (WGS) entry which is preliminary data.</text>
</comment>
<proteinExistence type="predicted"/>
<feature type="compositionally biased region" description="Low complexity" evidence="1">
    <location>
        <begin position="8"/>
        <end position="28"/>
    </location>
</feature>
<dbReference type="InterPro" id="IPR056924">
    <property type="entry name" value="SH3_Tf2-1"/>
</dbReference>
<keyword evidence="4" id="KW-1185">Reference proteome</keyword>